<evidence type="ECO:0000256" key="1">
    <source>
        <dbReference type="SAM" id="MobiDB-lite"/>
    </source>
</evidence>
<keyword evidence="3" id="KW-1185">Reference proteome</keyword>
<evidence type="ECO:0000313" key="3">
    <source>
        <dbReference type="Proteomes" id="UP000789390"/>
    </source>
</evidence>
<name>A0A8J2RJC8_9CRUS</name>
<evidence type="ECO:0000313" key="2">
    <source>
        <dbReference type="EMBL" id="CAH0100810.1"/>
    </source>
</evidence>
<dbReference type="AlphaFoldDB" id="A0A8J2RJC8"/>
<sequence length="147" mass="15427">MIDLKGKCSETGSAANRSLHNHHHHHLNGNHYGHTGGLMLSNVKSTNKDTTTSSSVSPTVSANVDDCARGQREGVTLGASSPQLVTKSSSATGLGVTSYNCSISPLPTPPPSPPAIPPLPRDYAEFELSLQTLMRQTALLSRPSPST</sequence>
<dbReference type="EMBL" id="CAKKLH010000046">
    <property type="protein sequence ID" value="CAH0100810.1"/>
    <property type="molecule type" value="Genomic_DNA"/>
</dbReference>
<feature type="compositionally biased region" description="Low complexity" evidence="1">
    <location>
        <begin position="46"/>
        <end position="61"/>
    </location>
</feature>
<accession>A0A8J2RJC8</accession>
<reference evidence="2" key="1">
    <citation type="submission" date="2021-11" db="EMBL/GenBank/DDBJ databases">
        <authorList>
            <person name="Schell T."/>
        </authorList>
    </citation>
    <scope>NUCLEOTIDE SEQUENCE</scope>
    <source>
        <strain evidence="2">M5</strain>
    </source>
</reference>
<organism evidence="2 3">
    <name type="scientific">Daphnia galeata</name>
    <dbReference type="NCBI Taxonomy" id="27404"/>
    <lineage>
        <taxon>Eukaryota</taxon>
        <taxon>Metazoa</taxon>
        <taxon>Ecdysozoa</taxon>
        <taxon>Arthropoda</taxon>
        <taxon>Crustacea</taxon>
        <taxon>Branchiopoda</taxon>
        <taxon>Diplostraca</taxon>
        <taxon>Cladocera</taxon>
        <taxon>Anomopoda</taxon>
        <taxon>Daphniidae</taxon>
        <taxon>Daphnia</taxon>
    </lineage>
</organism>
<protein>
    <submittedName>
        <fullName evidence="2">Uncharacterized protein</fullName>
    </submittedName>
</protein>
<comment type="caution">
    <text evidence="2">The sequence shown here is derived from an EMBL/GenBank/DDBJ whole genome shotgun (WGS) entry which is preliminary data.</text>
</comment>
<feature type="region of interest" description="Disordered" evidence="1">
    <location>
        <begin position="46"/>
        <end position="65"/>
    </location>
</feature>
<gene>
    <name evidence="2" type="ORF">DGAL_LOCUS3098</name>
</gene>
<dbReference type="Proteomes" id="UP000789390">
    <property type="component" value="Unassembled WGS sequence"/>
</dbReference>
<proteinExistence type="predicted"/>